<dbReference type="RefSeq" id="WP_139863262.1">
    <property type="nucleotide sequence ID" value="NZ_CAADFC020000028.1"/>
</dbReference>
<feature type="transmembrane region" description="Helical" evidence="1">
    <location>
        <begin position="295"/>
        <end position="313"/>
    </location>
</feature>
<dbReference type="EMBL" id="CAADFC020000028">
    <property type="protein sequence ID" value="VIO76753.1"/>
    <property type="molecule type" value="Genomic_DNA"/>
</dbReference>
<feature type="transmembrane region" description="Helical" evidence="1">
    <location>
        <begin position="142"/>
        <end position="159"/>
    </location>
</feature>
<feature type="transmembrane region" description="Helical" evidence="1">
    <location>
        <begin position="179"/>
        <end position="199"/>
    </location>
</feature>
<reference evidence="2" key="1">
    <citation type="submission" date="2019-02" db="EMBL/GenBank/DDBJ databases">
        <authorList>
            <person name="Pothier F.J."/>
        </authorList>
    </citation>
    <scope>NUCLEOTIDE SEQUENCE</scope>
    <source>
        <strain evidence="2">CI-1B</strain>
    </source>
</reference>
<feature type="transmembrane region" description="Helical" evidence="1">
    <location>
        <begin position="88"/>
        <end position="109"/>
    </location>
</feature>
<feature type="transmembrane region" description="Helical" evidence="1">
    <location>
        <begin position="319"/>
        <end position="336"/>
    </location>
</feature>
<accession>A0A508TR34</accession>
<proteinExistence type="predicted"/>
<keyword evidence="1" id="KW-1133">Transmembrane helix</keyword>
<evidence type="ECO:0000256" key="1">
    <source>
        <dbReference type="SAM" id="Phobius"/>
    </source>
</evidence>
<feature type="transmembrane region" description="Helical" evidence="1">
    <location>
        <begin position="348"/>
        <end position="368"/>
    </location>
</feature>
<feature type="transmembrane region" description="Helical" evidence="1">
    <location>
        <begin position="12"/>
        <end position="34"/>
    </location>
</feature>
<comment type="caution">
    <text evidence="2">The sequence shown here is derived from an EMBL/GenBank/DDBJ whole genome shotgun (WGS) entry which is preliminary data.</text>
</comment>
<evidence type="ECO:0000313" key="2">
    <source>
        <dbReference type="EMBL" id="VIO76753.1"/>
    </source>
</evidence>
<dbReference type="PROSITE" id="PS51257">
    <property type="entry name" value="PROKAR_LIPOPROTEIN"/>
    <property type="match status" value="1"/>
</dbReference>
<keyword evidence="1" id="KW-0472">Membrane</keyword>
<evidence type="ECO:0000313" key="3">
    <source>
        <dbReference type="Proteomes" id="UP000328092"/>
    </source>
</evidence>
<feature type="transmembrane region" description="Helical" evidence="1">
    <location>
        <begin position="380"/>
        <end position="400"/>
    </location>
</feature>
<keyword evidence="3" id="KW-1185">Reference proteome</keyword>
<name>A0A508TR34_9BRAD</name>
<organism evidence="2 3">
    <name type="scientific">Bradyrhizobium ivorense</name>
    <dbReference type="NCBI Taxonomy" id="2511166"/>
    <lineage>
        <taxon>Bacteria</taxon>
        <taxon>Pseudomonadati</taxon>
        <taxon>Pseudomonadota</taxon>
        <taxon>Alphaproteobacteria</taxon>
        <taxon>Hyphomicrobiales</taxon>
        <taxon>Nitrobacteraceae</taxon>
        <taxon>Bradyrhizobium</taxon>
    </lineage>
</organism>
<dbReference type="Proteomes" id="UP000328092">
    <property type="component" value="Unassembled WGS sequence"/>
</dbReference>
<dbReference type="OrthoDB" id="8256142at2"/>
<feature type="transmembrane region" description="Helical" evidence="1">
    <location>
        <begin position="116"/>
        <end position="136"/>
    </location>
</feature>
<feature type="transmembrane region" description="Helical" evidence="1">
    <location>
        <begin position="205"/>
        <end position="226"/>
    </location>
</feature>
<dbReference type="AlphaFoldDB" id="A0A508TR34"/>
<keyword evidence="1" id="KW-0812">Transmembrane</keyword>
<sequence>MDVSKGKMRYRAAGVGILLAILACWIALSVAAALREGTWPDETAYIIKSWWYVSGAVKPYTAEDTTWYQPLIYYVMGSWQWMFGHGVVSSRLLSVLITAIDIALLGYLLRRLGCTAWPVAFAVVVFVLSEDGIFYFSSATPYAYFVCVQLIALHLLLGMRRQASLATAVALGAVLTMAYLLRINAVAFIALSLGIAWVRAGRDRWRVYFCSAAIFLTTWSLLALLWGPRFVYVTLWLPGMTDWLIQAGVLPNLYSFALSHSSQALGVPHPSTLRDMLAYAFGWDIMGHYLLNHHGVPLASALAATIVAALRPIPNRGWTGLFAASYWALLVFHHLGLQSICPTCIQAYANYVDYLAALAGGLALHGLMQTASNDRLAGGIAIGTIFASLALAAVQAWNLVGPYQLPSIRNRASSLPEEVRLAGETMRTLLPPGTKAEFVGSDLRIPLALVQAGIQIPPITLTLPSNYRKLNEDLTPEQAAQATAEMKQLTGWTDTIAKEWMQESGDWLILQRRPVVPAPDWLIWAPDAALVRTGLEKCFERVSESAFDTFVPPLSIALYRRVRRGKTCLGE</sequence>
<evidence type="ECO:0008006" key="4">
    <source>
        <dbReference type="Google" id="ProtNLM"/>
    </source>
</evidence>
<protein>
    <recommendedName>
        <fullName evidence="4">Glycosyltransferase RgtA/B/C/D-like domain-containing protein</fullName>
    </recommendedName>
</protein>
<gene>
    <name evidence="2" type="ORF">CI1B_66310</name>
</gene>